<dbReference type="InterPro" id="IPR035979">
    <property type="entry name" value="RBD_domain_sf"/>
</dbReference>
<dbReference type="PANTHER" id="PTHR16105">
    <property type="entry name" value="RNA-BINDING REGION-CONTAINING PROTEIN 3"/>
    <property type="match status" value="1"/>
</dbReference>
<dbReference type="InterPro" id="IPR045164">
    <property type="entry name" value="RBM41/RNPC3"/>
</dbReference>
<dbReference type="GO" id="GO:0000398">
    <property type="term" value="P:mRNA splicing, via spliceosome"/>
    <property type="evidence" value="ECO:0007669"/>
    <property type="project" value="TreeGrafter"/>
</dbReference>
<name>A0A6G0X0K2_9STRA</name>
<dbReference type="AlphaFoldDB" id="A0A6G0X0K2"/>
<dbReference type="EMBL" id="VJMJ01000122">
    <property type="protein sequence ID" value="KAF0733375.1"/>
    <property type="molecule type" value="Genomic_DNA"/>
</dbReference>
<sequence>MQWKLLVKNLPSALSTHAIEALLQHVGAVHIRVLVNKNKKKSALAEFPNEAVLKTALTRLNKMRLADHQISASIYDKTQNEDESTPQTDARNDVPSEPNEQVKSSTPAIFPPLPPDPPPPIHHPVQSTPWLQPAPLAPHLGLHYPPSPLLEYKYPKASHDTIVNVANALLALPKFYTQVLHLMNKMNLPPPFHPDAIPGPFSTHFNADKKRKRETTTDEFIASDEDEDDKDDHAEETAASEVISITAADATAVSSNRKPAKRVAPSKQLRYNPTVNIFHKDDAAASSSTMGHVPRPGVISEAELNRTRLPPQELSQLKHMQGYSENAASEVLYVKNIAKSVDVSDLTYVFGCVFADDTAMEAMKVKLFQEGRLKGQAFIEFPSIELATMALRLVHGVVLDEKPLLVCFRKQQPRPPEKPPHDDNKAS</sequence>
<evidence type="ECO:0000313" key="5">
    <source>
        <dbReference type="EMBL" id="KAF0733375.1"/>
    </source>
</evidence>
<gene>
    <name evidence="5" type="ORF">Ae201684_009624</name>
</gene>
<feature type="domain" description="RRM" evidence="4">
    <location>
        <begin position="330"/>
        <end position="411"/>
    </location>
</feature>
<keyword evidence="1 2" id="KW-0694">RNA-binding</keyword>
<protein>
    <recommendedName>
        <fullName evidence="4">RRM domain-containing protein</fullName>
    </recommendedName>
</protein>
<feature type="region of interest" description="Disordered" evidence="3">
    <location>
        <begin position="73"/>
        <end position="117"/>
    </location>
</feature>
<organism evidence="5 6">
    <name type="scientific">Aphanomyces euteiches</name>
    <dbReference type="NCBI Taxonomy" id="100861"/>
    <lineage>
        <taxon>Eukaryota</taxon>
        <taxon>Sar</taxon>
        <taxon>Stramenopiles</taxon>
        <taxon>Oomycota</taxon>
        <taxon>Saprolegniomycetes</taxon>
        <taxon>Saprolegniales</taxon>
        <taxon>Verrucalvaceae</taxon>
        <taxon>Aphanomyces</taxon>
    </lineage>
</organism>
<evidence type="ECO:0000313" key="6">
    <source>
        <dbReference type="Proteomes" id="UP000481153"/>
    </source>
</evidence>
<feature type="compositionally biased region" description="Acidic residues" evidence="3">
    <location>
        <begin position="221"/>
        <end position="230"/>
    </location>
</feature>
<dbReference type="GO" id="GO:0005689">
    <property type="term" value="C:U12-type spliceosomal complex"/>
    <property type="evidence" value="ECO:0007669"/>
    <property type="project" value="TreeGrafter"/>
</dbReference>
<accession>A0A6G0X0K2</accession>
<proteinExistence type="predicted"/>
<keyword evidence="6" id="KW-1185">Reference proteome</keyword>
<comment type="caution">
    <text evidence="5">The sequence shown here is derived from an EMBL/GenBank/DDBJ whole genome shotgun (WGS) entry which is preliminary data.</text>
</comment>
<dbReference type="Proteomes" id="UP000481153">
    <property type="component" value="Unassembled WGS sequence"/>
</dbReference>
<dbReference type="Pfam" id="PF00076">
    <property type="entry name" value="RRM_1"/>
    <property type="match status" value="2"/>
</dbReference>
<evidence type="ECO:0000256" key="3">
    <source>
        <dbReference type="SAM" id="MobiDB-lite"/>
    </source>
</evidence>
<dbReference type="SMART" id="SM00360">
    <property type="entry name" value="RRM"/>
    <property type="match status" value="2"/>
</dbReference>
<dbReference type="InterPro" id="IPR000504">
    <property type="entry name" value="RRM_dom"/>
</dbReference>
<dbReference type="GO" id="GO:0030626">
    <property type="term" value="F:U12 snRNA binding"/>
    <property type="evidence" value="ECO:0007669"/>
    <property type="project" value="TreeGrafter"/>
</dbReference>
<evidence type="ECO:0000256" key="2">
    <source>
        <dbReference type="PROSITE-ProRule" id="PRU00176"/>
    </source>
</evidence>
<evidence type="ECO:0000256" key="1">
    <source>
        <dbReference type="ARBA" id="ARBA00022884"/>
    </source>
</evidence>
<dbReference type="GO" id="GO:0097157">
    <property type="term" value="F:pre-mRNA intronic binding"/>
    <property type="evidence" value="ECO:0007669"/>
    <property type="project" value="TreeGrafter"/>
</dbReference>
<dbReference type="PANTHER" id="PTHR16105:SF0">
    <property type="entry name" value="RNA-BINDING REGION-CONTAINING PROTEIN 3"/>
    <property type="match status" value="1"/>
</dbReference>
<evidence type="ECO:0000259" key="4">
    <source>
        <dbReference type="PROSITE" id="PS50102"/>
    </source>
</evidence>
<dbReference type="Gene3D" id="3.30.70.330">
    <property type="match status" value="2"/>
</dbReference>
<dbReference type="SUPFAM" id="SSF54928">
    <property type="entry name" value="RNA-binding domain, RBD"/>
    <property type="match status" value="2"/>
</dbReference>
<reference evidence="5 6" key="1">
    <citation type="submission" date="2019-07" db="EMBL/GenBank/DDBJ databases">
        <title>Genomics analysis of Aphanomyces spp. identifies a new class of oomycete effector associated with host adaptation.</title>
        <authorList>
            <person name="Gaulin E."/>
        </authorList>
    </citation>
    <scope>NUCLEOTIDE SEQUENCE [LARGE SCALE GENOMIC DNA]</scope>
    <source>
        <strain evidence="5 6">ATCC 201684</strain>
    </source>
</reference>
<feature type="region of interest" description="Disordered" evidence="3">
    <location>
        <begin position="199"/>
        <end position="242"/>
    </location>
</feature>
<dbReference type="InterPro" id="IPR012677">
    <property type="entry name" value="Nucleotide-bd_a/b_plait_sf"/>
</dbReference>
<dbReference type="PROSITE" id="PS50102">
    <property type="entry name" value="RRM"/>
    <property type="match status" value="1"/>
</dbReference>